<dbReference type="PRINTS" id="PR01853">
    <property type="entry name" value="YAJCTRNLCASE"/>
</dbReference>
<keyword evidence="4" id="KW-0813">Transport</keyword>
<gene>
    <name evidence="13" type="primary">yajC</name>
    <name evidence="13" type="ORF">HRQ91_02960</name>
</gene>
<dbReference type="GO" id="GO:0015031">
    <property type="term" value="P:protein transport"/>
    <property type="evidence" value="ECO:0007669"/>
    <property type="project" value="UniProtKB-KW"/>
</dbReference>
<dbReference type="PANTHER" id="PTHR33909:SF1">
    <property type="entry name" value="SEC TRANSLOCON ACCESSORY COMPLEX SUBUNIT YAJC"/>
    <property type="match status" value="1"/>
</dbReference>
<keyword evidence="7" id="KW-0653">Protein transport</keyword>
<keyword evidence="9" id="KW-0811">Translocation</keyword>
<keyword evidence="8 12" id="KW-1133">Transmembrane helix</keyword>
<comment type="similarity">
    <text evidence="2">Belongs to the YajC family.</text>
</comment>
<evidence type="ECO:0000256" key="6">
    <source>
        <dbReference type="ARBA" id="ARBA00022692"/>
    </source>
</evidence>
<feature type="compositionally biased region" description="Polar residues" evidence="11">
    <location>
        <begin position="130"/>
        <end position="144"/>
    </location>
</feature>
<reference evidence="13 14" key="1">
    <citation type="journal article" date="2021" name="Microbiol. Resour. Announc.">
        <title>Complete Genome Sequences of Three Human Oral Treponema parvum Isolates.</title>
        <authorList>
            <person name="Zeng H."/>
            <person name="Watt R.M."/>
        </authorList>
    </citation>
    <scope>NUCLEOTIDE SEQUENCE [LARGE SCALE GENOMIC DNA]</scope>
    <source>
        <strain evidence="13 14">ATCC 700770</strain>
    </source>
</reference>
<dbReference type="NCBIfam" id="TIGR00739">
    <property type="entry name" value="yajC"/>
    <property type="match status" value="1"/>
</dbReference>
<dbReference type="SMART" id="SM01323">
    <property type="entry name" value="YajC"/>
    <property type="match status" value="1"/>
</dbReference>
<dbReference type="InterPro" id="IPR003849">
    <property type="entry name" value="Preprotein_translocase_YajC"/>
</dbReference>
<evidence type="ECO:0000256" key="4">
    <source>
        <dbReference type="ARBA" id="ARBA00022448"/>
    </source>
</evidence>
<evidence type="ECO:0000256" key="1">
    <source>
        <dbReference type="ARBA" id="ARBA00004162"/>
    </source>
</evidence>
<feature type="region of interest" description="Disordered" evidence="11">
    <location>
        <begin position="95"/>
        <end position="144"/>
    </location>
</feature>
<evidence type="ECO:0000256" key="2">
    <source>
        <dbReference type="ARBA" id="ARBA00006742"/>
    </source>
</evidence>
<feature type="transmembrane region" description="Helical" evidence="12">
    <location>
        <begin position="12"/>
        <end position="33"/>
    </location>
</feature>
<dbReference type="AlphaFoldDB" id="A0A975IEQ0"/>
<proteinExistence type="inferred from homology"/>
<feature type="compositionally biased region" description="Basic and acidic residues" evidence="11">
    <location>
        <begin position="105"/>
        <end position="125"/>
    </location>
</feature>
<evidence type="ECO:0000256" key="8">
    <source>
        <dbReference type="ARBA" id="ARBA00022989"/>
    </source>
</evidence>
<name>A0A975IEQ0_9SPIR</name>
<evidence type="ECO:0000256" key="7">
    <source>
        <dbReference type="ARBA" id="ARBA00022927"/>
    </source>
</evidence>
<organism evidence="13 14">
    <name type="scientific">Treponema parvum</name>
    <dbReference type="NCBI Taxonomy" id="138851"/>
    <lineage>
        <taxon>Bacteria</taxon>
        <taxon>Pseudomonadati</taxon>
        <taxon>Spirochaetota</taxon>
        <taxon>Spirochaetia</taxon>
        <taxon>Spirochaetales</taxon>
        <taxon>Treponemataceae</taxon>
        <taxon>Treponema</taxon>
    </lineage>
</organism>
<dbReference type="KEGG" id="tpav:HRQ91_02960"/>
<evidence type="ECO:0000256" key="10">
    <source>
        <dbReference type="ARBA" id="ARBA00023136"/>
    </source>
</evidence>
<dbReference type="EMBL" id="CP054142">
    <property type="protein sequence ID" value="QTQ13499.1"/>
    <property type="molecule type" value="Genomic_DNA"/>
</dbReference>
<keyword evidence="14" id="KW-1185">Reference proteome</keyword>
<dbReference type="RefSeq" id="WP_210120187.1">
    <property type="nucleotide sequence ID" value="NZ_CP054142.1"/>
</dbReference>
<comment type="subcellular location">
    <subcellularLocation>
        <location evidence="1">Cell membrane</location>
        <topology evidence="1">Single-pass membrane protein</topology>
    </subcellularLocation>
</comment>
<sequence>MSFIPYLQAAGGANSIVSFAPFALIILIFYFFIIRPQSKKQKETQKMLDALKKGDKVITIGGIHGVISSVKERTVVVKVDDNTKIEFNRSAVSAVVQDQPAASTEKGKKAASSEKAKADKSKAENADGQPASSDESLSENTEKK</sequence>
<dbReference type="GO" id="GO:0005886">
    <property type="term" value="C:plasma membrane"/>
    <property type="evidence" value="ECO:0007669"/>
    <property type="project" value="UniProtKB-SubCell"/>
</dbReference>
<evidence type="ECO:0000256" key="11">
    <source>
        <dbReference type="SAM" id="MobiDB-lite"/>
    </source>
</evidence>
<keyword evidence="10 12" id="KW-0472">Membrane</keyword>
<evidence type="ECO:0000313" key="13">
    <source>
        <dbReference type="EMBL" id="QTQ13499.1"/>
    </source>
</evidence>
<protein>
    <recommendedName>
        <fullName evidence="3">Sec translocon accessory complex subunit YajC</fullName>
    </recommendedName>
</protein>
<accession>A0A975IEQ0</accession>
<dbReference type="Pfam" id="PF02699">
    <property type="entry name" value="YajC"/>
    <property type="match status" value="1"/>
</dbReference>
<keyword evidence="6 12" id="KW-0812">Transmembrane</keyword>
<evidence type="ECO:0000256" key="12">
    <source>
        <dbReference type="SAM" id="Phobius"/>
    </source>
</evidence>
<keyword evidence="5" id="KW-1003">Cell membrane</keyword>
<evidence type="ECO:0000256" key="3">
    <source>
        <dbReference type="ARBA" id="ARBA00014962"/>
    </source>
</evidence>
<evidence type="ECO:0000256" key="5">
    <source>
        <dbReference type="ARBA" id="ARBA00022475"/>
    </source>
</evidence>
<dbReference type="PANTHER" id="PTHR33909">
    <property type="entry name" value="SEC TRANSLOCON ACCESSORY COMPLEX SUBUNIT YAJC"/>
    <property type="match status" value="1"/>
</dbReference>
<dbReference type="Proteomes" id="UP000671908">
    <property type="component" value="Chromosome"/>
</dbReference>
<evidence type="ECO:0000313" key="14">
    <source>
        <dbReference type="Proteomes" id="UP000671908"/>
    </source>
</evidence>
<evidence type="ECO:0000256" key="9">
    <source>
        <dbReference type="ARBA" id="ARBA00023010"/>
    </source>
</evidence>